<reference evidence="3" key="1">
    <citation type="submission" date="2025-08" db="UniProtKB">
        <authorList>
            <consortium name="Ensembl"/>
        </authorList>
    </citation>
    <scope>IDENTIFICATION</scope>
</reference>
<accession>A0A8C6CEL7</accession>
<dbReference type="GeneTree" id="ENSGT00940000157117"/>
<dbReference type="PANTHER" id="PTHR45849">
    <property type="entry name" value="FACT COMPLEX SUBUNIT SSRP1"/>
    <property type="match status" value="1"/>
</dbReference>
<keyword evidence="4" id="KW-1185">Reference proteome</keyword>
<dbReference type="Gene3D" id="2.30.29.220">
    <property type="entry name" value="Structure-specific recognition protein (SSRP1)"/>
    <property type="match status" value="1"/>
</dbReference>
<evidence type="ECO:0008006" key="5">
    <source>
        <dbReference type="Google" id="ProtNLM"/>
    </source>
</evidence>
<dbReference type="PANTHER" id="PTHR45849:SF1">
    <property type="entry name" value="FACT COMPLEX SUBUNIT SSRP1"/>
    <property type="match status" value="1"/>
</dbReference>
<feature type="domain" description="FACT complex subunit SSRP1/POB3 N-terminal PH" evidence="2">
    <location>
        <begin position="12"/>
        <end position="92"/>
    </location>
</feature>
<evidence type="ECO:0000313" key="4">
    <source>
        <dbReference type="Proteomes" id="UP000694544"/>
    </source>
</evidence>
<dbReference type="Proteomes" id="UP000694544">
    <property type="component" value="Unplaced"/>
</dbReference>
<dbReference type="GO" id="GO:0042393">
    <property type="term" value="F:histone binding"/>
    <property type="evidence" value="ECO:0007669"/>
    <property type="project" value="TreeGrafter"/>
</dbReference>
<dbReference type="GO" id="GO:0031491">
    <property type="term" value="F:nucleosome binding"/>
    <property type="evidence" value="ECO:0007669"/>
    <property type="project" value="TreeGrafter"/>
</dbReference>
<name>A0A8C6CEL7_MOSMO</name>
<dbReference type="Pfam" id="PF17292">
    <property type="entry name" value="POB3_N"/>
    <property type="match status" value="1"/>
</dbReference>
<evidence type="ECO:0000259" key="1">
    <source>
        <dbReference type="Pfam" id="PF03531"/>
    </source>
</evidence>
<dbReference type="InterPro" id="IPR024954">
    <property type="entry name" value="SSRP1_DD"/>
</dbReference>
<dbReference type="Gene3D" id="2.30.29.30">
    <property type="entry name" value="Pleckstrin-homology domain (PH domain)/Phosphotyrosine-binding domain (PTB)"/>
    <property type="match status" value="1"/>
</dbReference>
<organism evidence="3 4">
    <name type="scientific">Moschus moschiferus</name>
    <name type="common">Siberian musk deer</name>
    <name type="synonym">Moschus sibiricus</name>
    <dbReference type="NCBI Taxonomy" id="68415"/>
    <lineage>
        <taxon>Eukaryota</taxon>
        <taxon>Metazoa</taxon>
        <taxon>Chordata</taxon>
        <taxon>Craniata</taxon>
        <taxon>Vertebrata</taxon>
        <taxon>Euteleostomi</taxon>
        <taxon>Mammalia</taxon>
        <taxon>Eutheria</taxon>
        <taxon>Laurasiatheria</taxon>
        <taxon>Artiodactyla</taxon>
        <taxon>Ruminantia</taxon>
        <taxon>Pecora</taxon>
        <taxon>Moschidae</taxon>
        <taxon>Moschus</taxon>
    </lineage>
</organism>
<evidence type="ECO:0000313" key="3">
    <source>
        <dbReference type="Ensembl" id="ENSMMSP00000000341.1"/>
    </source>
</evidence>
<dbReference type="InterPro" id="IPR011993">
    <property type="entry name" value="PH-like_dom_sf"/>
</dbReference>
<reference evidence="3" key="2">
    <citation type="submission" date="2025-09" db="UniProtKB">
        <authorList>
            <consortium name="Ensembl"/>
        </authorList>
    </citation>
    <scope>IDENTIFICATION</scope>
</reference>
<proteinExistence type="predicted"/>
<dbReference type="GO" id="GO:0035101">
    <property type="term" value="C:FACT complex"/>
    <property type="evidence" value="ECO:0007669"/>
    <property type="project" value="TreeGrafter"/>
</dbReference>
<dbReference type="GO" id="GO:1902275">
    <property type="term" value="P:regulation of chromatin organization"/>
    <property type="evidence" value="ECO:0007669"/>
    <property type="project" value="TreeGrafter"/>
</dbReference>
<dbReference type="Ensembl" id="ENSMMST00000000371.1">
    <property type="protein sequence ID" value="ENSMMSP00000000341.1"/>
    <property type="gene ID" value="ENSMMSG00000000307.1"/>
</dbReference>
<evidence type="ECO:0000259" key="2">
    <source>
        <dbReference type="Pfam" id="PF17292"/>
    </source>
</evidence>
<feature type="domain" description="SSRP1 dimerization" evidence="1">
    <location>
        <begin position="101"/>
        <end position="165"/>
    </location>
</feature>
<dbReference type="InterPro" id="IPR050454">
    <property type="entry name" value="RTT106/SSRP1_HistChap/FACT"/>
</dbReference>
<protein>
    <recommendedName>
        <fullName evidence="5">FACT complex subunit SSRP1</fullName>
    </recommendedName>
</protein>
<dbReference type="InterPro" id="IPR035417">
    <property type="entry name" value="SSRP1/POB3_N"/>
</dbReference>
<sequence>MDISILFSNVKGSINDGRLRLSRQGINFNSKTGKVDNIQAGKLTEGIWRWVALGHGLKLLKKNGHVYKNDGFRESEFEKLSDFFKTHYRLDLMEKDLCVKGWNWGTVKFGGQLLSFDIGDQLVFEIPHSNMSQYTTGKNKVTLEFHQNDDMEVSLMEVRFYVPPTQEGSVDPFEAFAQNILSNADVIQATGDAICIFLEATVPPGAGLYLHLQAARAHLLQRDFLCQLHPGYHHHAFL</sequence>
<dbReference type="Pfam" id="PF03531">
    <property type="entry name" value="SSrecog"/>
    <property type="match status" value="1"/>
</dbReference>
<dbReference type="AlphaFoldDB" id="A0A8C6CEL7"/>
<dbReference type="InterPro" id="IPR038167">
    <property type="entry name" value="SSRP1_sf"/>
</dbReference>